<sequence length="203" mass="21678">MSEAPTSFAAVTHGHQDHVGTLPALLEAFPTAQVAMHILEAPYAGGGASYWKVPTDNWSYAVLRRLLPDTNLHLPKERESGDVADAKGPAGKTPEWVPPRGLLEYVLVPGHSPGQIALLHRPSSSLLPADVITNLGGISLFGKPVPAALGFPPPGSSHNWTQHALDWRALARLDFKTAFPSHDIQTGVPKAAVVEFAEKLARS</sequence>
<accession>I0Z6I2</accession>
<proteinExistence type="predicted"/>
<evidence type="ECO:0000259" key="2">
    <source>
        <dbReference type="Pfam" id="PF00753"/>
    </source>
</evidence>
<evidence type="ECO:0000256" key="1">
    <source>
        <dbReference type="SAM" id="MobiDB-lite"/>
    </source>
</evidence>
<comment type="caution">
    <text evidence="3">The sequence shown here is derived from an EMBL/GenBank/DDBJ whole genome shotgun (WGS) entry which is preliminary data.</text>
</comment>
<dbReference type="KEGG" id="csl:COCSUDRAFT_58792"/>
<name>I0Z6I2_COCSC</name>
<gene>
    <name evidence="3" type="ORF">COCSUDRAFT_58792</name>
</gene>
<keyword evidence="4" id="KW-1185">Reference proteome</keyword>
<feature type="compositionally biased region" description="Basic and acidic residues" evidence="1">
    <location>
        <begin position="75"/>
        <end position="85"/>
    </location>
</feature>
<organism evidence="3 4">
    <name type="scientific">Coccomyxa subellipsoidea (strain C-169)</name>
    <name type="common">Green microalga</name>
    <dbReference type="NCBI Taxonomy" id="574566"/>
    <lineage>
        <taxon>Eukaryota</taxon>
        <taxon>Viridiplantae</taxon>
        <taxon>Chlorophyta</taxon>
        <taxon>core chlorophytes</taxon>
        <taxon>Trebouxiophyceae</taxon>
        <taxon>Trebouxiophyceae incertae sedis</taxon>
        <taxon>Coccomyxaceae</taxon>
        <taxon>Coccomyxa</taxon>
        <taxon>Coccomyxa subellipsoidea</taxon>
    </lineage>
</organism>
<dbReference type="STRING" id="574566.I0Z6I2"/>
<evidence type="ECO:0000313" key="3">
    <source>
        <dbReference type="EMBL" id="EIE26251.1"/>
    </source>
</evidence>
<feature type="domain" description="Metallo-beta-lactamase" evidence="2">
    <location>
        <begin position="11"/>
        <end position="182"/>
    </location>
</feature>
<dbReference type="SUPFAM" id="SSF56281">
    <property type="entry name" value="Metallo-hydrolase/oxidoreductase"/>
    <property type="match status" value="1"/>
</dbReference>
<dbReference type="InterPro" id="IPR036866">
    <property type="entry name" value="RibonucZ/Hydroxyglut_hydro"/>
</dbReference>
<reference evidence="3 4" key="1">
    <citation type="journal article" date="2012" name="Genome Biol.">
        <title>The genome of the polar eukaryotic microalga coccomyxa subellipsoidea reveals traits of cold adaptation.</title>
        <authorList>
            <person name="Blanc G."/>
            <person name="Agarkova I."/>
            <person name="Grimwood J."/>
            <person name="Kuo A."/>
            <person name="Brueggeman A."/>
            <person name="Dunigan D."/>
            <person name="Gurnon J."/>
            <person name="Ladunga I."/>
            <person name="Lindquist E."/>
            <person name="Lucas S."/>
            <person name="Pangilinan J."/>
            <person name="Proschold T."/>
            <person name="Salamov A."/>
            <person name="Schmutz J."/>
            <person name="Weeks D."/>
            <person name="Yamada T."/>
            <person name="Claverie J.M."/>
            <person name="Grigoriev I."/>
            <person name="Van Etten J."/>
            <person name="Lomsadze A."/>
            <person name="Borodovsky M."/>
        </authorList>
    </citation>
    <scope>NUCLEOTIDE SEQUENCE [LARGE SCALE GENOMIC DNA]</scope>
    <source>
        <strain evidence="3 4">C-169</strain>
    </source>
</reference>
<dbReference type="eggNOG" id="ENOG502SBBP">
    <property type="taxonomic scope" value="Eukaryota"/>
</dbReference>
<feature type="region of interest" description="Disordered" evidence="1">
    <location>
        <begin position="75"/>
        <end position="94"/>
    </location>
</feature>
<dbReference type="Proteomes" id="UP000007264">
    <property type="component" value="Unassembled WGS sequence"/>
</dbReference>
<dbReference type="EMBL" id="AGSI01000002">
    <property type="protein sequence ID" value="EIE26251.1"/>
    <property type="molecule type" value="Genomic_DNA"/>
</dbReference>
<dbReference type="InterPro" id="IPR001279">
    <property type="entry name" value="Metallo-B-lactamas"/>
</dbReference>
<dbReference type="GeneID" id="17044269"/>
<protein>
    <recommendedName>
        <fullName evidence="2">Metallo-beta-lactamase domain-containing protein</fullName>
    </recommendedName>
</protein>
<dbReference type="Pfam" id="PF00753">
    <property type="entry name" value="Lactamase_B"/>
    <property type="match status" value="1"/>
</dbReference>
<dbReference type="Gene3D" id="3.60.15.10">
    <property type="entry name" value="Ribonuclease Z/Hydroxyacylglutathione hydrolase-like"/>
    <property type="match status" value="1"/>
</dbReference>
<dbReference type="AlphaFoldDB" id="I0Z6I2"/>
<evidence type="ECO:0000313" key="4">
    <source>
        <dbReference type="Proteomes" id="UP000007264"/>
    </source>
</evidence>
<dbReference type="OrthoDB" id="513930at2759"/>
<dbReference type="RefSeq" id="XP_005650795.1">
    <property type="nucleotide sequence ID" value="XM_005650738.1"/>
</dbReference>